<evidence type="ECO:0008006" key="3">
    <source>
        <dbReference type="Google" id="ProtNLM"/>
    </source>
</evidence>
<sequence>MSKNNYELMVSRFELKSILEKSTTPHSSKKGFEIEKTFNILLENKIREFENLDENFTCSKKEETNEEKNLVVYITCDLKWNTQCSTAATTANRILGQIRASLSFLDKATLRLLYPGQIRPYLEYAVSSWNPYSRSKIYLREKVQRRATKMVKSLRNKPYDERLNDLELMSLEERRIRGDLIQVFKNYQRS</sequence>
<organism evidence="1 2">
    <name type="scientific">Brachionus calyciflorus</name>
    <dbReference type="NCBI Taxonomy" id="104777"/>
    <lineage>
        <taxon>Eukaryota</taxon>
        <taxon>Metazoa</taxon>
        <taxon>Spiralia</taxon>
        <taxon>Gnathifera</taxon>
        <taxon>Rotifera</taxon>
        <taxon>Eurotatoria</taxon>
        <taxon>Monogononta</taxon>
        <taxon>Pseudotrocha</taxon>
        <taxon>Ploima</taxon>
        <taxon>Brachionidae</taxon>
        <taxon>Brachionus</taxon>
    </lineage>
</organism>
<evidence type="ECO:0000313" key="2">
    <source>
        <dbReference type="Proteomes" id="UP000663879"/>
    </source>
</evidence>
<protein>
    <recommendedName>
        <fullName evidence="3">RNA-directed DNA polymerase from mobile element jockey-like</fullName>
    </recommendedName>
</protein>
<reference evidence="1" key="1">
    <citation type="submission" date="2021-02" db="EMBL/GenBank/DDBJ databases">
        <authorList>
            <person name="Nowell W R."/>
        </authorList>
    </citation>
    <scope>NUCLEOTIDE SEQUENCE</scope>
    <source>
        <strain evidence="1">Ploen Becks lab</strain>
    </source>
</reference>
<evidence type="ECO:0000313" key="1">
    <source>
        <dbReference type="EMBL" id="CAF0953401.1"/>
    </source>
</evidence>
<keyword evidence="2" id="KW-1185">Reference proteome</keyword>
<gene>
    <name evidence="1" type="ORF">OXX778_LOCUS14066</name>
</gene>
<proteinExistence type="predicted"/>
<dbReference type="Proteomes" id="UP000663879">
    <property type="component" value="Unassembled WGS sequence"/>
</dbReference>
<dbReference type="OrthoDB" id="5954773at2759"/>
<dbReference type="EMBL" id="CAJNOC010002822">
    <property type="protein sequence ID" value="CAF0953401.1"/>
    <property type="molecule type" value="Genomic_DNA"/>
</dbReference>
<dbReference type="AlphaFoldDB" id="A0A814DGJ7"/>
<accession>A0A814DGJ7</accession>
<dbReference type="PANTHER" id="PTHR33332">
    <property type="entry name" value="REVERSE TRANSCRIPTASE DOMAIN-CONTAINING PROTEIN"/>
    <property type="match status" value="1"/>
</dbReference>
<comment type="caution">
    <text evidence="1">The sequence shown here is derived from an EMBL/GenBank/DDBJ whole genome shotgun (WGS) entry which is preliminary data.</text>
</comment>
<name>A0A814DGJ7_9BILA</name>